<dbReference type="RefSeq" id="WP_020518409.1">
    <property type="nucleotide sequence ID" value="NZ_JBIAZU010000001.1"/>
</dbReference>
<dbReference type="Proteomes" id="UP001602245">
    <property type="component" value="Unassembled WGS sequence"/>
</dbReference>
<name>A0ABW6W4T1_9ACTN</name>
<dbReference type="InterPro" id="IPR006311">
    <property type="entry name" value="TAT_signal"/>
</dbReference>
<evidence type="ECO:0000256" key="5">
    <source>
        <dbReference type="ARBA" id="ARBA00022729"/>
    </source>
</evidence>
<keyword evidence="3" id="KW-0349">Heme</keyword>
<evidence type="ECO:0000256" key="10">
    <source>
        <dbReference type="SAM" id="SignalP"/>
    </source>
</evidence>
<dbReference type="GO" id="GO:0004601">
    <property type="term" value="F:peroxidase activity"/>
    <property type="evidence" value="ECO:0007669"/>
    <property type="project" value="UniProtKB-KW"/>
</dbReference>
<dbReference type="PANTHER" id="PTHR30521">
    <property type="entry name" value="DEFERROCHELATASE/PEROXIDASE"/>
    <property type="match status" value="1"/>
</dbReference>
<dbReference type="InterPro" id="IPR048327">
    <property type="entry name" value="Dyp_perox_N"/>
</dbReference>
<dbReference type="PANTHER" id="PTHR30521:SF4">
    <property type="entry name" value="DEFERROCHELATASE"/>
    <property type="match status" value="1"/>
</dbReference>
<dbReference type="PROSITE" id="PS51404">
    <property type="entry name" value="DYP_PEROXIDASE"/>
    <property type="match status" value="1"/>
</dbReference>
<evidence type="ECO:0000313" key="14">
    <source>
        <dbReference type="Proteomes" id="UP001602245"/>
    </source>
</evidence>
<feature type="domain" description="Dyp-type peroxidase C-terminal" evidence="12">
    <location>
        <begin position="199"/>
        <end position="376"/>
    </location>
</feature>
<dbReference type="NCBIfam" id="TIGR01413">
    <property type="entry name" value="Dyp_perox_fam"/>
    <property type="match status" value="1"/>
</dbReference>
<feature type="region of interest" description="Disordered" evidence="9">
    <location>
        <begin position="266"/>
        <end position="286"/>
    </location>
</feature>
<keyword evidence="6" id="KW-0560">Oxidoreductase</keyword>
<evidence type="ECO:0000256" key="7">
    <source>
        <dbReference type="ARBA" id="ARBA00023004"/>
    </source>
</evidence>
<evidence type="ECO:0000256" key="3">
    <source>
        <dbReference type="ARBA" id="ARBA00022617"/>
    </source>
</evidence>
<evidence type="ECO:0000256" key="6">
    <source>
        <dbReference type="ARBA" id="ARBA00023002"/>
    </source>
</evidence>
<dbReference type="EMBL" id="JBIAZU010000001">
    <property type="protein sequence ID" value="MFF5287978.1"/>
    <property type="molecule type" value="Genomic_DNA"/>
</dbReference>
<evidence type="ECO:0000259" key="12">
    <source>
        <dbReference type="Pfam" id="PF20628"/>
    </source>
</evidence>
<comment type="caution">
    <text evidence="13">The sequence shown here is derived from an EMBL/GenBank/DDBJ whole genome shotgun (WGS) entry which is preliminary data.</text>
</comment>
<dbReference type="InterPro" id="IPR048328">
    <property type="entry name" value="Dyp_perox_C"/>
</dbReference>
<dbReference type="NCBIfam" id="TIGR01409">
    <property type="entry name" value="TAT_signal_seq"/>
    <property type="match status" value="1"/>
</dbReference>
<keyword evidence="14" id="KW-1185">Reference proteome</keyword>
<evidence type="ECO:0000256" key="2">
    <source>
        <dbReference type="ARBA" id="ARBA00022559"/>
    </source>
</evidence>
<keyword evidence="2 13" id="KW-0575">Peroxidase</keyword>
<dbReference type="InterPro" id="IPR011008">
    <property type="entry name" value="Dimeric_a/b-barrel"/>
</dbReference>
<keyword evidence="7" id="KW-0408">Iron</keyword>
<organism evidence="13 14">
    <name type="scientific">Paractinoplanes globisporus</name>
    <dbReference type="NCBI Taxonomy" id="113565"/>
    <lineage>
        <taxon>Bacteria</taxon>
        <taxon>Bacillati</taxon>
        <taxon>Actinomycetota</taxon>
        <taxon>Actinomycetes</taxon>
        <taxon>Micromonosporales</taxon>
        <taxon>Micromonosporaceae</taxon>
        <taxon>Paractinoplanes</taxon>
    </lineage>
</organism>
<evidence type="ECO:0000256" key="1">
    <source>
        <dbReference type="ARBA" id="ARBA00001970"/>
    </source>
</evidence>
<evidence type="ECO:0000256" key="9">
    <source>
        <dbReference type="SAM" id="MobiDB-lite"/>
    </source>
</evidence>
<proteinExistence type="inferred from homology"/>
<dbReference type="SUPFAM" id="SSF54909">
    <property type="entry name" value="Dimeric alpha+beta barrel"/>
    <property type="match status" value="1"/>
</dbReference>
<evidence type="ECO:0000256" key="4">
    <source>
        <dbReference type="ARBA" id="ARBA00022723"/>
    </source>
</evidence>
<evidence type="ECO:0000259" key="11">
    <source>
        <dbReference type="Pfam" id="PF04261"/>
    </source>
</evidence>
<sequence>MTVNRRDLLKRVTVGAAALVALPGARAAEPPSFQGPHQAGIFTPPQRSAIFAAFDVAAPSAEALRQTMRTLTARARFLTIGGDPAAGPITTPPADNGVLGPTIPADGLTITVSVGASLFDGRFGLAGRKPRTLTAMGVFPGDALDPAWCHGDLLLQICADNADTVHHALRDIARNTRGGLLLRYRRTGFLSPPRPAGAPRNLMGFKDGTSNPVEAEGADLVWAGAGEPDWAAGGSYQVLRLIRMHTEFWDRVSLAEQEAIIGRRRDSGAPLDGAKELDKPDFERDPAGALTPLDAHIRLANPRTAETANGRILRRPYNYDDGVVPGGDLDAGLIFCAYQQDLRRGFEAIQTRLADDPLNDYIRPFGGGYFFALPGVTSTEDWYGRGLLG</sequence>
<feature type="domain" description="Dyp-type peroxidase N-terminal" evidence="11">
    <location>
        <begin position="38"/>
        <end position="189"/>
    </location>
</feature>
<protein>
    <submittedName>
        <fullName evidence="13">Dyp-type peroxidase</fullName>
    </submittedName>
</protein>
<dbReference type="PROSITE" id="PS51318">
    <property type="entry name" value="TAT"/>
    <property type="match status" value="1"/>
</dbReference>
<feature type="chain" id="PRO_5045340886" evidence="10">
    <location>
        <begin position="28"/>
        <end position="389"/>
    </location>
</feature>
<dbReference type="InterPro" id="IPR006314">
    <property type="entry name" value="Dyp_peroxidase"/>
</dbReference>
<dbReference type="Pfam" id="PF20628">
    <property type="entry name" value="Dyp_perox_C"/>
    <property type="match status" value="1"/>
</dbReference>
<dbReference type="InterPro" id="IPR019546">
    <property type="entry name" value="TAT_signal_bac_arc"/>
</dbReference>
<keyword evidence="4" id="KW-0479">Metal-binding</keyword>
<comment type="similarity">
    <text evidence="8">Belongs to the DyP-type peroxidase family.</text>
</comment>
<evidence type="ECO:0000313" key="13">
    <source>
        <dbReference type="EMBL" id="MFF5287978.1"/>
    </source>
</evidence>
<comment type="cofactor">
    <cofactor evidence="1">
        <name>heme b</name>
        <dbReference type="ChEBI" id="CHEBI:60344"/>
    </cofactor>
</comment>
<gene>
    <name evidence="13" type="ORF">ACFY35_00970</name>
</gene>
<feature type="signal peptide" evidence="10">
    <location>
        <begin position="1"/>
        <end position="27"/>
    </location>
</feature>
<reference evidence="13 14" key="1">
    <citation type="submission" date="2024-10" db="EMBL/GenBank/DDBJ databases">
        <title>The Natural Products Discovery Center: Release of the First 8490 Sequenced Strains for Exploring Actinobacteria Biosynthetic Diversity.</title>
        <authorList>
            <person name="Kalkreuter E."/>
            <person name="Kautsar S.A."/>
            <person name="Yang D."/>
            <person name="Bader C.D."/>
            <person name="Teijaro C.N."/>
            <person name="Fluegel L."/>
            <person name="Davis C.M."/>
            <person name="Simpson J.R."/>
            <person name="Lauterbach L."/>
            <person name="Steele A.D."/>
            <person name="Gui C."/>
            <person name="Meng S."/>
            <person name="Li G."/>
            <person name="Viehrig K."/>
            <person name="Ye F."/>
            <person name="Su P."/>
            <person name="Kiefer A.F."/>
            <person name="Nichols A."/>
            <person name="Cepeda A.J."/>
            <person name="Yan W."/>
            <person name="Fan B."/>
            <person name="Jiang Y."/>
            <person name="Adhikari A."/>
            <person name="Zheng C.-J."/>
            <person name="Schuster L."/>
            <person name="Cowan T.M."/>
            <person name="Smanski M.J."/>
            <person name="Chevrette M.G."/>
            <person name="De Carvalho L.P.S."/>
            <person name="Shen B."/>
        </authorList>
    </citation>
    <scope>NUCLEOTIDE SEQUENCE [LARGE SCALE GENOMIC DNA]</scope>
    <source>
        <strain evidence="13 14">NPDC000087</strain>
    </source>
</reference>
<dbReference type="Pfam" id="PF04261">
    <property type="entry name" value="Dyp_perox_N"/>
    <property type="match status" value="1"/>
</dbReference>
<accession>A0ABW6W4T1</accession>
<evidence type="ECO:0000256" key="8">
    <source>
        <dbReference type="ARBA" id="ARBA00025737"/>
    </source>
</evidence>
<keyword evidence="5 10" id="KW-0732">Signal</keyword>